<comment type="caution">
    <text evidence="2">The sequence shown here is derived from an EMBL/GenBank/DDBJ whole genome shotgun (WGS) entry which is preliminary data.</text>
</comment>
<feature type="region of interest" description="Disordered" evidence="1">
    <location>
        <begin position="1"/>
        <end position="22"/>
    </location>
</feature>
<feature type="non-terminal residue" evidence="2">
    <location>
        <position position="1"/>
    </location>
</feature>
<evidence type="ECO:0000256" key="1">
    <source>
        <dbReference type="SAM" id="MobiDB-lite"/>
    </source>
</evidence>
<feature type="region of interest" description="Disordered" evidence="1">
    <location>
        <begin position="50"/>
        <end position="142"/>
    </location>
</feature>
<gene>
    <name evidence="2" type="ORF">THAOC_01862</name>
</gene>
<organism evidence="2 3">
    <name type="scientific">Thalassiosira oceanica</name>
    <name type="common">Marine diatom</name>
    <dbReference type="NCBI Taxonomy" id="159749"/>
    <lineage>
        <taxon>Eukaryota</taxon>
        <taxon>Sar</taxon>
        <taxon>Stramenopiles</taxon>
        <taxon>Ochrophyta</taxon>
        <taxon>Bacillariophyta</taxon>
        <taxon>Coscinodiscophyceae</taxon>
        <taxon>Thalassiosirophycidae</taxon>
        <taxon>Thalassiosirales</taxon>
        <taxon>Thalassiosiraceae</taxon>
        <taxon>Thalassiosira</taxon>
    </lineage>
</organism>
<dbReference type="EMBL" id="AGNL01002237">
    <property type="protein sequence ID" value="EJK76377.1"/>
    <property type="molecule type" value="Genomic_DNA"/>
</dbReference>
<proteinExistence type="predicted"/>
<evidence type="ECO:0000313" key="3">
    <source>
        <dbReference type="Proteomes" id="UP000266841"/>
    </source>
</evidence>
<feature type="compositionally biased region" description="Polar residues" evidence="1">
    <location>
        <begin position="123"/>
        <end position="134"/>
    </location>
</feature>
<protein>
    <submittedName>
        <fullName evidence="2">Uncharacterized protein</fullName>
    </submittedName>
</protein>
<name>K0TQN9_THAOC</name>
<sequence>SSDSDCVFGRQGGGRAGAERGQVWRTKANSTSDYDTRCAVRWDCVFGRRGGGRARSVAKFGGQKFDPKNLDRLTPPKSTTGSSQPSGTTRCRGIAPMSFNSEDEEEQGNGRYELSGGEGVDPTWTTRRNAMSTSRPDHHPRVPHCAIASPASDDVASRFGGELVTDRQGAAITDPASGQVRVSTDESTGTDIAAAALSSLGNVIRDRFP</sequence>
<dbReference type="AlphaFoldDB" id="K0TQN9"/>
<dbReference type="Proteomes" id="UP000266841">
    <property type="component" value="Unassembled WGS sequence"/>
</dbReference>
<keyword evidence="3" id="KW-1185">Reference proteome</keyword>
<reference evidence="2 3" key="1">
    <citation type="journal article" date="2012" name="Genome Biol.">
        <title>Genome and low-iron response of an oceanic diatom adapted to chronic iron limitation.</title>
        <authorList>
            <person name="Lommer M."/>
            <person name="Specht M."/>
            <person name="Roy A.S."/>
            <person name="Kraemer L."/>
            <person name="Andreson R."/>
            <person name="Gutowska M.A."/>
            <person name="Wolf J."/>
            <person name="Bergner S.V."/>
            <person name="Schilhabel M.B."/>
            <person name="Klostermeier U.C."/>
            <person name="Beiko R.G."/>
            <person name="Rosenstiel P."/>
            <person name="Hippler M."/>
            <person name="Laroche J."/>
        </authorList>
    </citation>
    <scope>NUCLEOTIDE SEQUENCE [LARGE SCALE GENOMIC DNA]</scope>
    <source>
        <strain evidence="2 3">CCMP1005</strain>
    </source>
</reference>
<feature type="compositionally biased region" description="Low complexity" evidence="1">
    <location>
        <begin position="75"/>
        <end position="89"/>
    </location>
</feature>
<evidence type="ECO:0000313" key="2">
    <source>
        <dbReference type="EMBL" id="EJK76377.1"/>
    </source>
</evidence>
<accession>K0TQN9</accession>